<evidence type="ECO:0000259" key="3">
    <source>
        <dbReference type="Pfam" id="PF01642"/>
    </source>
</evidence>
<name>A0A930VIW0_9ACTN</name>
<keyword evidence="5" id="KW-1185">Reference proteome</keyword>
<dbReference type="GO" id="GO:0031419">
    <property type="term" value="F:cobalamin binding"/>
    <property type="evidence" value="ECO:0007669"/>
    <property type="project" value="UniProtKB-KW"/>
</dbReference>
<evidence type="ECO:0000256" key="2">
    <source>
        <dbReference type="SAM" id="MobiDB-lite"/>
    </source>
</evidence>
<dbReference type="Gene3D" id="3.20.20.240">
    <property type="entry name" value="Methylmalonyl-CoA mutase"/>
    <property type="match status" value="2"/>
</dbReference>
<comment type="subunit">
    <text evidence="1">Heterodimer of an alpha and a beta chain.</text>
</comment>
<dbReference type="InterPro" id="IPR016176">
    <property type="entry name" value="Cbl-dep_enz_cat"/>
</dbReference>
<dbReference type="Gene3D" id="3.40.50.280">
    <property type="entry name" value="Cobalamin-binding domain"/>
    <property type="match status" value="1"/>
</dbReference>
<organism evidence="4 5">
    <name type="scientific">Nocardioides islandensis</name>
    <dbReference type="NCBI Taxonomy" id="433663"/>
    <lineage>
        <taxon>Bacteria</taxon>
        <taxon>Bacillati</taxon>
        <taxon>Actinomycetota</taxon>
        <taxon>Actinomycetes</taxon>
        <taxon>Propionibacteriales</taxon>
        <taxon>Nocardioidaceae</taxon>
        <taxon>Nocardioides</taxon>
    </lineage>
</organism>
<evidence type="ECO:0000313" key="4">
    <source>
        <dbReference type="EMBL" id="MBF4765575.1"/>
    </source>
</evidence>
<dbReference type="InterPro" id="IPR006099">
    <property type="entry name" value="MeMalonylCoA_mutase_a/b_cat"/>
</dbReference>
<reference evidence="4" key="1">
    <citation type="submission" date="2020-11" db="EMBL/GenBank/DDBJ databases">
        <title>Nocardioides sp. nov., isolated from Soil of Cynanchum wilfordii Hemsley rhizosphere.</title>
        <authorList>
            <person name="Lee J.-S."/>
            <person name="Suh M.K."/>
            <person name="Kim J.-S."/>
        </authorList>
    </citation>
    <scope>NUCLEOTIDE SEQUENCE</scope>
    <source>
        <strain evidence="4">KCTC 19275</strain>
    </source>
</reference>
<dbReference type="PANTHER" id="PTHR48101">
    <property type="entry name" value="METHYLMALONYL-COA MUTASE, MITOCHONDRIAL-RELATED"/>
    <property type="match status" value="1"/>
</dbReference>
<evidence type="ECO:0000256" key="1">
    <source>
        <dbReference type="ARBA" id="ARBA00011870"/>
    </source>
</evidence>
<sequence length="564" mass="58831">MTAQDPVDGGLAEPEELEPPQGTLALELDGPAATRADWERAAAAVLHKSRRLGEADPDSTVWDKLTRTTLDGIAVSPLGTPELTESLDLGTRPVAPGGRDLRVEVRGDDPAVLNRELLADLEGGATSLWLHAGPGTDIAALLDGVLLDLAPVVLEPAGDPVATARGLLDHLGDTTPAPGTNLGAPADAADDDLVAVARLALDAGVAAVVVDASAVHDRGASEVQELGWSVLAAVRVLRVLEGAGIEVDVAAPLLEFRYAATDEQFLTIAKLRAARLLWARVLQVCAAAPAQQRQHALTSRPMMSRYEPWVNMVRTTVAAFAATVGGADAVTVQPFDRPLGRPDALGRRTARNQMALLLQESHVGAVTDPAGGAWAVERLTHDLAEAGWTFLQALEKGASLDDAVAGTVAERDRQVATRRRPITGLSEYPNLAETLPQRDGEPDDVRHYGAAFEALRDEPAPAAVFLATLGPVAAHTARAMFATNLLAAGGVAVETGEYAGQPVVCVAGTDAAYDESGAETAAALREAGAKRVVVAGQARDWADDSCSLGVDAVAFLTRTREVLA</sequence>
<proteinExistence type="predicted"/>
<protein>
    <submittedName>
        <fullName evidence="4">Methylmalonyl-CoA mutase</fullName>
    </submittedName>
</protein>
<evidence type="ECO:0000313" key="5">
    <source>
        <dbReference type="Proteomes" id="UP000640489"/>
    </source>
</evidence>
<dbReference type="SUPFAM" id="SSF51703">
    <property type="entry name" value="Cobalamin (vitamin B12)-dependent enzymes"/>
    <property type="match status" value="1"/>
</dbReference>
<dbReference type="RefSeq" id="WP_194708753.1">
    <property type="nucleotide sequence ID" value="NZ_JADKPN010000016.1"/>
</dbReference>
<accession>A0A930VIW0</accession>
<dbReference type="PANTHER" id="PTHR48101:SF4">
    <property type="entry name" value="METHYLMALONYL-COA MUTASE, MITOCHONDRIAL"/>
    <property type="match status" value="1"/>
</dbReference>
<dbReference type="EMBL" id="JADKPN010000016">
    <property type="protein sequence ID" value="MBF4765575.1"/>
    <property type="molecule type" value="Genomic_DNA"/>
</dbReference>
<dbReference type="GO" id="GO:0004494">
    <property type="term" value="F:methylmalonyl-CoA mutase activity"/>
    <property type="evidence" value="ECO:0007669"/>
    <property type="project" value="UniProtKB-EC"/>
</dbReference>
<feature type="domain" description="Methylmalonyl-CoA mutase alpha/beta chain catalytic" evidence="3">
    <location>
        <begin position="207"/>
        <end position="428"/>
    </location>
</feature>
<dbReference type="Pfam" id="PF01642">
    <property type="entry name" value="MM_CoA_mutase"/>
    <property type="match status" value="1"/>
</dbReference>
<gene>
    <name evidence="4" type="ORF">ISU07_20795</name>
</gene>
<comment type="caution">
    <text evidence="4">The sequence shown here is derived from an EMBL/GenBank/DDBJ whole genome shotgun (WGS) entry which is preliminary data.</text>
</comment>
<dbReference type="AlphaFoldDB" id="A0A930VIW0"/>
<dbReference type="GO" id="GO:0005737">
    <property type="term" value="C:cytoplasm"/>
    <property type="evidence" value="ECO:0007669"/>
    <property type="project" value="TreeGrafter"/>
</dbReference>
<dbReference type="Proteomes" id="UP000640489">
    <property type="component" value="Unassembled WGS sequence"/>
</dbReference>
<feature type="region of interest" description="Disordered" evidence="2">
    <location>
        <begin position="1"/>
        <end position="22"/>
    </location>
</feature>
<dbReference type="GO" id="GO:0019678">
    <property type="term" value="P:propionate metabolic process, methylmalonyl pathway"/>
    <property type="evidence" value="ECO:0007669"/>
    <property type="project" value="TreeGrafter"/>
</dbReference>